<dbReference type="InterPro" id="IPR011990">
    <property type="entry name" value="TPR-like_helical_dom_sf"/>
</dbReference>
<organism evidence="3">
    <name type="scientific">uncultured marine group II/III euryarchaeote KM3_85_C06</name>
    <dbReference type="NCBI Taxonomy" id="1456526"/>
    <lineage>
        <taxon>Archaea</taxon>
        <taxon>Methanobacteriati</taxon>
        <taxon>Methanobacteriota</taxon>
        <taxon>environmental samples</taxon>
    </lineage>
</organism>
<feature type="region of interest" description="Disordered" evidence="2">
    <location>
        <begin position="1"/>
        <end position="22"/>
    </location>
</feature>
<dbReference type="SUPFAM" id="SSF48452">
    <property type="entry name" value="TPR-like"/>
    <property type="match status" value="1"/>
</dbReference>
<keyword evidence="1" id="KW-0802">TPR repeat</keyword>
<proteinExistence type="predicted"/>
<dbReference type="AlphaFoldDB" id="A0A075HYZ2"/>
<feature type="compositionally biased region" description="Basic residues" evidence="2">
    <location>
        <begin position="11"/>
        <end position="22"/>
    </location>
</feature>
<dbReference type="EMBL" id="KF901126">
    <property type="protein sequence ID" value="AIF18988.1"/>
    <property type="molecule type" value="Genomic_DNA"/>
</dbReference>
<feature type="repeat" description="TPR" evidence="1">
    <location>
        <begin position="187"/>
        <end position="220"/>
    </location>
</feature>
<feature type="compositionally biased region" description="Polar residues" evidence="2">
    <location>
        <begin position="1"/>
        <end position="10"/>
    </location>
</feature>
<evidence type="ECO:0000256" key="2">
    <source>
        <dbReference type="SAM" id="MobiDB-lite"/>
    </source>
</evidence>
<dbReference type="SMART" id="SM00028">
    <property type="entry name" value="TPR"/>
    <property type="match status" value="1"/>
</dbReference>
<dbReference type="InterPro" id="IPR019734">
    <property type="entry name" value="TPR_rpt"/>
</dbReference>
<dbReference type="Gene3D" id="1.25.40.10">
    <property type="entry name" value="Tetratricopeptide repeat domain"/>
    <property type="match status" value="1"/>
</dbReference>
<name>A0A075HYZ2_9EURY</name>
<protein>
    <submittedName>
        <fullName evidence="3">Uncharacterized protein</fullName>
    </submittedName>
</protein>
<accession>A0A075HYZ2</accession>
<sequence>MANSSGSSLQHPRRSLGNRHRSQAKKFLALAQKTSEPSPQNLKWAEQSARQAVLHDFTHEENWRMLAEIKTLAEDEIGLRAVLEDLFAVLGRDPEHLQQLAEVNMLEHGFSLLSASLTADPLDPEYWEQLITTDFLVDLEARFFHLDLSDPRANVLFGRRLERVRTVDEELFIRLVRKLLAQRPFNHEAWIELGHLHEKRHEYDDAWFCYDQAQTHFPQMTPRDKFRTRMENRLDSGDEKWAKPDSSSREKFLKRMEVLALKVSTPTDSKSKVASDEGEKLGDDEENIRNLLENKEYSSAFFLARRLVTSGEEWAIPYLEQAQGHLTDSA</sequence>
<evidence type="ECO:0000256" key="1">
    <source>
        <dbReference type="PROSITE-ProRule" id="PRU00339"/>
    </source>
</evidence>
<evidence type="ECO:0000313" key="3">
    <source>
        <dbReference type="EMBL" id="AIF18988.1"/>
    </source>
</evidence>
<dbReference type="PROSITE" id="PS50005">
    <property type="entry name" value="TPR"/>
    <property type="match status" value="1"/>
</dbReference>
<reference evidence="3" key="1">
    <citation type="journal article" date="2014" name="Genome Biol. Evol.">
        <title>Pangenome evidence for extensive interdomain horizontal transfer affecting lineage core and shell genes in uncultured planktonic thaumarchaeota and euryarchaeota.</title>
        <authorList>
            <person name="Deschamps P."/>
            <person name="Zivanovic Y."/>
            <person name="Moreira D."/>
            <person name="Rodriguez-Valera F."/>
            <person name="Lopez-Garcia P."/>
        </authorList>
    </citation>
    <scope>NUCLEOTIDE SEQUENCE</scope>
</reference>